<feature type="domain" description="Glycoside hydrolase family 38 central" evidence="5">
    <location>
        <begin position="296"/>
        <end position="369"/>
    </location>
</feature>
<dbReference type="Gene3D" id="3.20.110.10">
    <property type="entry name" value="Glycoside hydrolase 38, N terminal domain"/>
    <property type="match status" value="1"/>
</dbReference>
<dbReference type="GO" id="GO:0009313">
    <property type="term" value="P:oligosaccharide catabolic process"/>
    <property type="evidence" value="ECO:0007669"/>
    <property type="project" value="TreeGrafter"/>
</dbReference>
<dbReference type="SUPFAM" id="SSF74650">
    <property type="entry name" value="Galactose mutarotase-like"/>
    <property type="match status" value="1"/>
</dbReference>
<dbReference type="InterPro" id="IPR028995">
    <property type="entry name" value="Glyco_hydro_57/38_cen_sf"/>
</dbReference>
<evidence type="ECO:0000313" key="7">
    <source>
        <dbReference type="Proteomes" id="UP000067523"/>
    </source>
</evidence>
<proteinExistence type="inferred from homology"/>
<dbReference type="Pfam" id="PF01074">
    <property type="entry name" value="Glyco_hydro_38N"/>
    <property type="match status" value="1"/>
</dbReference>
<keyword evidence="7" id="KW-1185">Reference proteome</keyword>
<dbReference type="Gene3D" id="2.60.40.2210">
    <property type="match status" value="1"/>
</dbReference>
<dbReference type="Pfam" id="PF09261">
    <property type="entry name" value="Alpha-mann_mid"/>
    <property type="match status" value="1"/>
</dbReference>
<dbReference type="Proteomes" id="UP000067523">
    <property type="component" value="Chromosome"/>
</dbReference>
<dbReference type="Pfam" id="PF17677">
    <property type="entry name" value="Glyco_hydro38C2"/>
    <property type="match status" value="1"/>
</dbReference>
<dbReference type="Gene3D" id="1.20.1270.50">
    <property type="entry name" value="Glycoside hydrolase family 38, central domain"/>
    <property type="match status" value="1"/>
</dbReference>
<dbReference type="InterPro" id="IPR015341">
    <property type="entry name" value="Glyco_hydro_38_cen"/>
</dbReference>
<keyword evidence="4" id="KW-0326">Glycosidase</keyword>
<evidence type="ECO:0000256" key="2">
    <source>
        <dbReference type="ARBA" id="ARBA00022723"/>
    </source>
</evidence>
<dbReference type="InterPro" id="IPR027291">
    <property type="entry name" value="Glyco_hydro_38_N_sf"/>
</dbReference>
<dbReference type="GO" id="GO:0004559">
    <property type="term" value="F:alpha-mannosidase activity"/>
    <property type="evidence" value="ECO:0007669"/>
    <property type="project" value="InterPro"/>
</dbReference>
<dbReference type="Pfam" id="PF07748">
    <property type="entry name" value="Glyco_hydro_38C"/>
    <property type="match status" value="1"/>
</dbReference>
<protein>
    <submittedName>
        <fullName evidence="6">Alpha-mannosidase</fullName>
    </submittedName>
</protein>
<dbReference type="SUPFAM" id="SSF88688">
    <property type="entry name" value="Families 57/38 glycoside transferase middle domain"/>
    <property type="match status" value="1"/>
</dbReference>
<dbReference type="EMBL" id="CP013655">
    <property type="protein sequence ID" value="ALS36245.1"/>
    <property type="molecule type" value="Genomic_DNA"/>
</dbReference>
<dbReference type="InterPro" id="IPR011013">
    <property type="entry name" value="Gal_mutarotase_sf_dom"/>
</dbReference>
<evidence type="ECO:0000256" key="1">
    <source>
        <dbReference type="ARBA" id="ARBA00009792"/>
    </source>
</evidence>
<dbReference type="RefSeq" id="WP_208929503.1">
    <property type="nucleotide sequence ID" value="NZ_CP013655.1"/>
</dbReference>
<dbReference type="InterPro" id="IPR041147">
    <property type="entry name" value="GH38_C"/>
</dbReference>
<evidence type="ECO:0000256" key="3">
    <source>
        <dbReference type="ARBA" id="ARBA00022801"/>
    </source>
</evidence>
<evidence type="ECO:0000259" key="5">
    <source>
        <dbReference type="SMART" id="SM00872"/>
    </source>
</evidence>
<dbReference type="PANTHER" id="PTHR46017:SF2">
    <property type="entry name" value="MANNOSYLGLYCERATE HYDROLASE"/>
    <property type="match status" value="1"/>
</dbReference>
<dbReference type="InterPro" id="IPR037094">
    <property type="entry name" value="Glyco_hydro_38_cen_sf"/>
</dbReference>
<dbReference type="GO" id="GO:0046872">
    <property type="term" value="F:metal ion binding"/>
    <property type="evidence" value="ECO:0007669"/>
    <property type="project" value="UniProtKB-KW"/>
</dbReference>
<reference evidence="7" key="1">
    <citation type="submission" date="2015-12" db="EMBL/GenBank/DDBJ databases">
        <authorList>
            <person name="Lauer A."/>
            <person name="Humrighouse B."/>
            <person name="Loparev V."/>
            <person name="Shewmaker P.L."/>
            <person name="Whitney A.M."/>
            <person name="McLaughlin R.W."/>
        </authorList>
    </citation>
    <scope>NUCLEOTIDE SEQUENCE [LARGE SCALE GENOMIC DNA]</scope>
    <source>
        <strain evidence="7">LMG 26678</strain>
    </source>
</reference>
<name>A0A0U2LUE0_9ENTE</name>
<dbReference type="KEGG" id="erx:ATZ35_03425"/>
<dbReference type="SUPFAM" id="SSF88713">
    <property type="entry name" value="Glycoside hydrolase/deacetylase"/>
    <property type="match status" value="1"/>
</dbReference>
<organism evidence="6 7">
    <name type="scientific">Enterococcus rotai</name>
    <dbReference type="NCBI Taxonomy" id="118060"/>
    <lineage>
        <taxon>Bacteria</taxon>
        <taxon>Bacillati</taxon>
        <taxon>Bacillota</taxon>
        <taxon>Bacilli</taxon>
        <taxon>Lactobacillales</taxon>
        <taxon>Enterococcaceae</taxon>
        <taxon>Enterococcus</taxon>
    </lineage>
</organism>
<dbReference type="STRING" id="118060.ATZ35_03425"/>
<dbReference type="InterPro" id="IPR011682">
    <property type="entry name" value="Glyco_hydro_38_C"/>
</dbReference>
<gene>
    <name evidence="6" type="ORF">ATZ35_03425</name>
</gene>
<dbReference type="PANTHER" id="PTHR46017">
    <property type="entry name" value="ALPHA-MANNOSIDASE 2C1"/>
    <property type="match status" value="1"/>
</dbReference>
<comment type="similarity">
    <text evidence="1">Belongs to the glycosyl hydrolase 38 family.</text>
</comment>
<dbReference type="Gene3D" id="2.70.98.30">
    <property type="entry name" value="Golgi alpha-mannosidase II, domain 4"/>
    <property type="match status" value="1"/>
</dbReference>
<dbReference type="InterPro" id="IPR041509">
    <property type="entry name" value="GH38_beta-1"/>
</dbReference>
<dbReference type="GO" id="GO:0030246">
    <property type="term" value="F:carbohydrate binding"/>
    <property type="evidence" value="ECO:0007669"/>
    <property type="project" value="InterPro"/>
</dbReference>
<keyword evidence="2" id="KW-0479">Metal-binding</keyword>
<evidence type="ECO:0000256" key="4">
    <source>
        <dbReference type="ARBA" id="ARBA00023295"/>
    </source>
</evidence>
<dbReference type="Gene3D" id="2.60.40.2220">
    <property type="match status" value="1"/>
</dbReference>
<dbReference type="CDD" id="cd10814">
    <property type="entry name" value="GH38N_AMII_SpGH38_like"/>
    <property type="match status" value="1"/>
</dbReference>
<evidence type="ECO:0000313" key="6">
    <source>
        <dbReference type="EMBL" id="ALS36245.1"/>
    </source>
</evidence>
<dbReference type="SMART" id="SM00872">
    <property type="entry name" value="Alpha-mann_mid"/>
    <property type="match status" value="1"/>
</dbReference>
<dbReference type="InterPro" id="IPR000602">
    <property type="entry name" value="Glyco_hydro_38_N"/>
</dbReference>
<dbReference type="Pfam" id="PF18438">
    <property type="entry name" value="Glyco_hydro_38"/>
    <property type="match status" value="1"/>
</dbReference>
<accession>A0A0U2LUE0</accession>
<keyword evidence="3" id="KW-0378">Hydrolase</keyword>
<dbReference type="InterPro" id="IPR011330">
    <property type="entry name" value="Glyco_hydro/deAcase_b/a-brl"/>
</dbReference>
<sequence>MKKKVYIISHSHWDREWYMPYEQHHMRLVELLDDILELAETDPDFNSFHLDGQTIILDDYLQVRPEKKSAVQKAITDGKLRIGPFYILQDDFLISSESNVRNMLIGKKDSEKWGPAVKLGYFPDTFGNMGQTPQMMQQAGLDAAAFGRGVKPVGFNNEVLEDENYTSQYSEMWWQGPDGSTVLGLLFANWYSNGNEIPAEKEAALAFWTQKLAEAEKFASTDHLLMMNGVDHQPVQKDVTKAIALANELFPEYEFIHSNFDEYLQQMRQDLPEKVGTVHGELTSQETDGWFTLANTASARVYLKQWNTKVERQLENVTEPLAAMAYELTQDYPHDQLEYAWKLLLQNHPHDSICGCSVDEVHREMMPRFEKANEVGKFIAEEALTHLVEAVDTGEFAETSHPFVVFNTSGYEKSDIVKVKVEIERKMFKEGIPHELWESLAESDTPMFEVIDIQGEIIPAVISQPEVSFGYDLPRDRFRVPYMAKYVEIELPITKMPAFSWNTFALQETTTQVKEVGSMIKKLENLQLENSCLTVTINQDGTLDVLDKATGKNYSKLLTIENVGDIGNEYIFKQPEGTGAILSSGCPAEISVIKDESFMTQIKISQRMMIPQSADELLEKEQKAVVDFRYRKAGRSAILKELTIETIVTMEKDSAHLRFETTLDNQMKDHRLRMLFPTDIKTETHEADSIYEVVTRPNQVSKSWENPTNPQHQHAFVNLHDELSGVTVSNFGLNEYEILPEANTIALTLIRAVGEMGDWGYFPTPEAQCLGLHTFEYGIDFHGAKAQRYATYQRAYAAQIPFSVKQTTKHSGELKAKDTYLTVKGTTFAVTAVKNSEDNQMLVVRGFNMSGKMAEVSINKTGSDAPIVLNLLEEKQNEPVVQELKAYEIRTIGFDR</sequence>
<dbReference type="GO" id="GO:0006013">
    <property type="term" value="P:mannose metabolic process"/>
    <property type="evidence" value="ECO:0007669"/>
    <property type="project" value="InterPro"/>
</dbReference>
<dbReference type="AlphaFoldDB" id="A0A0U2LUE0"/>